<dbReference type="CDD" id="cd01949">
    <property type="entry name" value="GGDEF"/>
    <property type="match status" value="1"/>
</dbReference>
<accession>A0A1G9PP60</accession>
<reference evidence="3 4" key="1">
    <citation type="submission" date="2016-10" db="EMBL/GenBank/DDBJ databases">
        <authorList>
            <person name="de Groot N.N."/>
        </authorList>
    </citation>
    <scope>NUCLEOTIDE SEQUENCE [LARGE SCALE GENOMIC DNA]</scope>
    <source>
        <strain evidence="3 4">DSM 797</strain>
    </source>
</reference>
<dbReference type="RefSeq" id="WP_092725880.1">
    <property type="nucleotide sequence ID" value="NZ_FNGW01000004.1"/>
</dbReference>
<dbReference type="NCBIfam" id="TIGR00254">
    <property type="entry name" value="GGDEF"/>
    <property type="match status" value="1"/>
</dbReference>
<proteinExistence type="predicted"/>
<feature type="domain" description="GGDEF" evidence="2">
    <location>
        <begin position="513"/>
        <end position="637"/>
    </location>
</feature>
<dbReference type="GO" id="GO:0052621">
    <property type="term" value="F:diguanylate cyclase activity"/>
    <property type="evidence" value="ECO:0007669"/>
    <property type="project" value="TreeGrafter"/>
</dbReference>
<dbReference type="EMBL" id="FNGW01000004">
    <property type="protein sequence ID" value="SDM00393.1"/>
    <property type="molecule type" value="Genomic_DNA"/>
</dbReference>
<keyword evidence="1" id="KW-0812">Transmembrane</keyword>
<dbReference type="SMART" id="SM00267">
    <property type="entry name" value="GGDEF"/>
    <property type="match status" value="1"/>
</dbReference>
<protein>
    <submittedName>
        <fullName evidence="3">Diguanylate cyclase (GGDEF) domain-containing protein</fullName>
    </submittedName>
</protein>
<feature type="transmembrane region" description="Helical" evidence="1">
    <location>
        <begin position="454"/>
        <end position="476"/>
    </location>
</feature>
<gene>
    <name evidence="3" type="ORF">SAMN04515677_104440</name>
</gene>
<name>A0A1G9PP60_9FIRM</name>
<organism evidence="3 4">
    <name type="scientific">Romboutsia lituseburensis DSM 797</name>
    <dbReference type="NCBI Taxonomy" id="1121325"/>
    <lineage>
        <taxon>Bacteria</taxon>
        <taxon>Bacillati</taxon>
        <taxon>Bacillota</taxon>
        <taxon>Clostridia</taxon>
        <taxon>Peptostreptococcales</taxon>
        <taxon>Peptostreptococcaceae</taxon>
        <taxon>Romboutsia</taxon>
    </lineage>
</organism>
<dbReference type="Gene3D" id="1.25.40.10">
    <property type="entry name" value="Tetratricopeptide repeat domain"/>
    <property type="match status" value="1"/>
</dbReference>
<keyword evidence="1" id="KW-0472">Membrane</keyword>
<dbReference type="STRING" id="1121325.SAMN04515677_104440"/>
<evidence type="ECO:0000259" key="2">
    <source>
        <dbReference type="PROSITE" id="PS50887"/>
    </source>
</evidence>
<dbReference type="Proteomes" id="UP000199068">
    <property type="component" value="Unassembled WGS sequence"/>
</dbReference>
<dbReference type="Pfam" id="PF00990">
    <property type="entry name" value="GGDEF"/>
    <property type="match status" value="1"/>
</dbReference>
<dbReference type="PANTHER" id="PTHR45138:SF9">
    <property type="entry name" value="DIGUANYLATE CYCLASE DGCM-RELATED"/>
    <property type="match status" value="1"/>
</dbReference>
<dbReference type="InterPro" id="IPR050469">
    <property type="entry name" value="Diguanylate_Cyclase"/>
</dbReference>
<dbReference type="InterPro" id="IPR043128">
    <property type="entry name" value="Rev_trsase/Diguanyl_cyclase"/>
</dbReference>
<dbReference type="AlphaFoldDB" id="A0A1G9PP60"/>
<evidence type="ECO:0000256" key="1">
    <source>
        <dbReference type="SAM" id="Phobius"/>
    </source>
</evidence>
<evidence type="ECO:0000313" key="4">
    <source>
        <dbReference type="Proteomes" id="UP000199068"/>
    </source>
</evidence>
<keyword evidence="1" id="KW-1133">Transmembrane helix</keyword>
<dbReference type="InterPro" id="IPR000160">
    <property type="entry name" value="GGDEF_dom"/>
</dbReference>
<dbReference type="FunFam" id="3.30.70.270:FF:000001">
    <property type="entry name" value="Diguanylate cyclase domain protein"/>
    <property type="match status" value="1"/>
</dbReference>
<dbReference type="SUPFAM" id="SSF55073">
    <property type="entry name" value="Nucleotide cyclase"/>
    <property type="match status" value="1"/>
</dbReference>
<dbReference type="InterPro" id="IPR011990">
    <property type="entry name" value="TPR-like_helical_dom_sf"/>
</dbReference>
<dbReference type="InterPro" id="IPR029787">
    <property type="entry name" value="Nucleotide_cyclase"/>
</dbReference>
<dbReference type="PROSITE" id="PS50887">
    <property type="entry name" value="GGDEF"/>
    <property type="match status" value="1"/>
</dbReference>
<dbReference type="PANTHER" id="PTHR45138">
    <property type="entry name" value="REGULATORY COMPONENTS OF SENSORY TRANSDUCTION SYSTEM"/>
    <property type="match status" value="1"/>
</dbReference>
<keyword evidence="4" id="KW-1185">Reference proteome</keyword>
<evidence type="ECO:0000313" key="3">
    <source>
        <dbReference type="EMBL" id="SDM00393.1"/>
    </source>
</evidence>
<sequence length="637" mass="74944">MKSKTLKIIFILVTISVLFYKMCYIYNLNQEVSNIKRHHQLNNYEKEDFKLNNKTLISLLNKNNKNVEENFILGYYSKYNGDLDNANKYFNSATKQIKNTNNKFIKYYLYNKLANKFIESDYEKAKQYTTIALENINLKKDNKSHVLVWNSLCKYIDKPDGVYFIIENMEKSMERSNKENIFGLTENLATMYYIVGAREKTIKSFLYVIHTANEKGDTYLKSKSLIDLSLMFNDVGAYDLSEALVYKALSYINKTDDDRKYNLRLYAYTSLCEVNLNKKDTENLKKYIDKIYKLEGKIPQEHYNDYLVNAKIFESMTYDKTNEYKKSKQCIDEAIKILKEEKEILLVDTDILAIAGYANYEYLIGEYYEAIKYYEMAYNKMYERKSRCYEILILTNLKELYHIVGDTNKFNHTNESLENIYSKYQNEIATSYLKNSISEYKEAIKLEADFKNKITTLGIVIFVLTGFIVTVVSYNIKNKRLEAELKIDPLTKVYNRGYFNLMYDTLLKGDGDMDFYVAMLDIDDFKQINDNYGHQFGDEVLVGMCRFFRRNLNNNCSIYRYGGEEFIIIIKDKTKKEVLDKCEGYRKTIESMTWSENITVTVSIGVASFKENKYNTLGKADENLYLSKFNGKNRVSI</sequence>
<dbReference type="Gene3D" id="3.30.70.270">
    <property type="match status" value="1"/>
</dbReference>